<evidence type="ECO:0000313" key="1">
    <source>
        <dbReference type="EMBL" id="KAK8945637.1"/>
    </source>
</evidence>
<organism evidence="1 2">
    <name type="scientific">Platanthera guangdongensis</name>
    <dbReference type="NCBI Taxonomy" id="2320717"/>
    <lineage>
        <taxon>Eukaryota</taxon>
        <taxon>Viridiplantae</taxon>
        <taxon>Streptophyta</taxon>
        <taxon>Embryophyta</taxon>
        <taxon>Tracheophyta</taxon>
        <taxon>Spermatophyta</taxon>
        <taxon>Magnoliopsida</taxon>
        <taxon>Liliopsida</taxon>
        <taxon>Asparagales</taxon>
        <taxon>Orchidaceae</taxon>
        <taxon>Orchidoideae</taxon>
        <taxon>Orchideae</taxon>
        <taxon>Orchidinae</taxon>
        <taxon>Platanthera</taxon>
    </lineage>
</organism>
<accession>A0ABR2LNL5</accession>
<name>A0ABR2LNL5_9ASPA</name>
<dbReference type="Proteomes" id="UP001412067">
    <property type="component" value="Unassembled WGS sequence"/>
</dbReference>
<comment type="caution">
    <text evidence="1">The sequence shown here is derived from an EMBL/GenBank/DDBJ whole genome shotgun (WGS) entry which is preliminary data.</text>
</comment>
<protein>
    <submittedName>
        <fullName evidence="1">Uncharacterized protein</fullName>
    </submittedName>
</protein>
<reference evidence="1 2" key="1">
    <citation type="journal article" date="2022" name="Nat. Plants">
        <title>Genomes of leafy and leafless Platanthera orchids illuminate the evolution of mycoheterotrophy.</title>
        <authorList>
            <person name="Li M.H."/>
            <person name="Liu K.W."/>
            <person name="Li Z."/>
            <person name="Lu H.C."/>
            <person name="Ye Q.L."/>
            <person name="Zhang D."/>
            <person name="Wang J.Y."/>
            <person name="Li Y.F."/>
            <person name="Zhong Z.M."/>
            <person name="Liu X."/>
            <person name="Yu X."/>
            <person name="Liu D.K."/>
            <person name="Tu X.D."/>
            <person name="Liu B."/>
            <person name="Hao Y."/>
            <person name="Liao X.Y."/>
            <person name="Jiang Y.T."/>
            <person name="Sun W.H."/>
            <person name="Chen J."/>
            <person name="Chen Y.Q."/>
            <person name="Ai Y."/>
            <person name="Zhai J.W."/>
            <person name="Wu S.S."/>
            <person name="Zhou Z."/>
            <person name="Hsiao Y.Y."/>
            <person name="Wu W.L."/>
            <person name="Chen Y.Y."/>
            <person name="Lin Y.F."/>
            <person name="Hsu J.L."/>
            <person name="Li C.Y."/>
            <person name="Wang Z.W."/>
            <person name="Zhao X."/>
            <person name="Zhong W.Y."/>
            <person name="Ma X.K."/>
            <person name="Ma L."/>
            <person name="Huang J."/>
            <person name="Chen G.Z."/>
            <person name="Huang M.Z."/>
            <person name="Huang L."/>
            <person name="Peng D.H."/>
            <person name="Luo Y.B."/>
            <person name="Zou S.Q."/>
            <person name="Chen S.P."/>
            <person name="Lan S."/>
            <person name="Tsai W.C."/>
            <person name="Van de Peer Y."/>
            <person name="Liu Z.J."/>
        </authorList>
    </citation>
    <scope>NUCLEOTIDE SEQUENCE [LARGE SCALE GENOMIC DNA]</scope>
    <source>
        <strain evidence="1">Lor288</strain>
    </source>
</reference>
<keyword evidence="2" id="KW-1185">Reference proteome</keyword>
<evidence type="ECO:0000313" key="2">
    <source>
        <dbReference type="Proteomes" id="UP001412067"/>
    </source>
</evidence>
<gene>
    <name evidence="1" type="ORF">KSP40_PGU001863</name>
</gene>
<proteinExistence type="predicted"/>
<sequence>MWRCEVMDSLCVLKLVTGRSGGLSWRVEDRAVWRFVSAGLEAGRSGGLLWRSLFLSGGSRAVSPAI</sequence>
<dbReference type="EMBL" id="JBBWWR010000017">
    <property type="protein sequence ID" value="KAK8945637.1"/>
    <property type="molecule type" value="Genomic_DNA"/>
</dbReference>